<comment type="caution">
    <text evidence="1">The sequence shown here is derived from an EMBL/GenBank/DDBJ whole genome shotgun (WGS) entry which is preliminary data.</text>
</comment>
<name>A0A3A5M6D8_9MICC</name>
<sequence length="91" mass="9824">MTDDDMTGDDMTDDETPVIVEAADTIYEELRTLCHHSLPGSSIPAPVAYKVLGNLKGVEFMLAQALNQLAAGLGKSLDTHDVYEFEGLDPV</sequence>
<dbReference type="RefSeq" id="WP_120150639.1">
    <property type="nucleotide sequence ID" value="NZ_QZVT01000016.1"/>
</dbReference>
<evidence type="ECO:0000313" key="1">
    <source>
        <dbReference type="EMBL" id="RJT75429.1"/>
    </source>
</evidence>
<protein>
    <submittedName>
        <fullName evidence="1">Uncharacterized protein</fullName>
    </submittedName>
</protein>
<proteinExistence type="predicted"/>
<gene>
    <name evidence="1" type="ORF">D6T63_17950</name>
</gene>
<reference evidence="1 2" key="1">
    <citation type="submission" date="2018-09" db="EMBL/GenBank/DDBJ databases">
        <title>Novel species of Arthrobacter.</title>
        <authorList>
            <person name="Liu Q."/>
            <person name="Xin Y.-H."/>
        </authorList>
    </citation>
    <scope>NUCLEOTIDE SEQUENCE [LARGE SCALE GENOMIC DNA]</scope>
    <source>
        <strain evidence="1 2">Hz2</strain>
    </source>
</reference>
<dbReference type="AlphaFoldDB" id="A0A3A5M6D8"/>
<dbReference type="EMBL" id="QZVT01000016">
    <property type="protein sequence ID" value="RJT75429.1"/>
    <property type="molecule type" value="Genomic_DNA"/>
</dbReference>
<accession>A0A3A5M6D8</accession>
<dbReference type="OrthoDB" id="3830192at2"/>
<evidence type="ECO:0000313" key="2">
    <source>
        <dbReference type="Proteomes" id="UP000272560"/>
    </source>
</evidence>
<keyword evidence="2" id="KW-1185">Reference proteome</keyword>
<organism evidence="1 2">
    <name type="scientific">Arthrobacter cheniae</name>
    <dbReference type="NCBI Taxonomy" id="1258888"/>
    <lineage>
        <taxon>Bacteria</taxon>
        <taxon>Bacillati</taxon>
        <taxon>Actinomycetota</taxon>
        <taxon>Actinomycetes</taxon>
        <taxon>Micrococcales</taxon>
        <taxon>Micrococcaceae</taxon>
        <taxon>Arthrobacter</taxon>
    </lineage>
</organism>
<dbReference type="Proteomes" id="UP000272560">
    <property type="component" value="Unassembled WGS sequence"/>
</dbReference>